<comment type="caution">
    <text evidence="1">The sequence shown here is derived from an EMBL/GenBank/DDBJ whole genome shotgun (WGS) entry which is preliminary data.</text>
</comment>
<gene>
    <name evidence="1" type="ORF">NM208_g2207</name>
</gene>
<keyword evidence="2" id="KW-1185">Reference proteome</keyword>
<accession>A0ACC1STE1</accession>
<organism evidence="1 2">
    <name type="scientific">Fusarium decemcellulare</name>
    <dbReference type="NCBI Taxonomy" id="57161"/>
    <lineage>
        <taxon>Eukaryota</taxon>
        <taxon>Fungi</taxon>
        <taxon>Dikarya</taxon>
        <taxon>Ascomycota</taxon>
        <taxon>Pezizomycotina</taxon>
        <taxon>Sordariomycetes</taxon>
        <taxon>Hypocreomycetidae</taxon>
        <taxon>Hypocreales</taxon>
        <taxon>Nectriaceae</taxon>
        <taxon>Fusarium</taxon>
        <taxon>Fusarium decemcellulare species complex</taxon>
    </lineage>
</organism>
<evidence type="ECO:0000313" key="1">
    <source>
        <dbReference type="EMBL" id="KAJ3546038.1"/>
    </source>
</evidence>
<dbReference type="Proteomes" id="UP001148629">
    <property type="component" value="Unassembled WGS sequence"/>
</dbReference>
<name>A0ACC1STE1_9HYPO</name>
<reference evidence="1" key="1">
    <citation type="submission" date="2022-08" db="EMBL/GenBank/DDBJ databases">
        <title>Genome Sequence of Fusarium decemcellulare.</title>
        <authorList>
            <person name="Buettner E."/>
        </authorList>
    </citation>
    <scope>NUCLEOTIDE SEQUENCE</scope>
    <source>
        <strain evidence="1">Babe19</strain>
    </source>
</reference>
<protein>
    <submittedName>
        <fullName evidence="1">Uncharacterized protein</fullName>
    </submittedName>
</protein>
<sequence length="1223" mass="137043">MASTRPNFLVIVADDLGFSDCGCFGSEIQTPNIDALAAESNGIRFTNYHVAAACSPTRSMLMTGTDHHIAGLGELAEFTRSSVAHQGQPGHEGYLNERVVALPELLKNGGYHTMMAGKWHLGLKPQHHPIARGFVRSFALLPGCANHYGYEPQYDDPENEPHKFFETATRALHVEDDKFVEKLPGDFYSSDAYGSKIIEYLSSRAEDEKKKPFFAYLPFSAPHWPLQAPKEVADKYKGQYSDGPQALRLKRLQRLKDMGLVDNDVQPHPVVQCPGEPGQWEDMPQDVQEKSARAMEVYAGMVDRMDWNIGRVLDYLKSTGEYDNTFVLFMSDNGAEGASYEALPILGDEVVAHVAKYYNNELDNIGRGDSFVWYGSQWAQAATAPSRLFKQYSTEGGCRVPLVIRPPPNRADTASAVTNAYCTVMDIVPTFLELAGLKHPGTSYKGREIAPVRGKSWQPFLSALASKAPNATDEDFLIHGEEYVTGFEISGSGALRKGHYKLVFVPAPRGPQKWELFNVKEDPGETKDLREAEPKRFDDMMKLWEEYKKDVGVIGVAGEYPEAILGRSVPIKDEFDDPYGWIKFMGSRQRLDQNASDATVSPESLPTHESALRDNDWLYQSTPPDKPHLKILTESYFNHVHPLRNLGFIHKPSFMKAIDQDTTAAEYGEAVVYLVPAPKMSHGNLSMSDVPGRQWGRRARKLVQCLTCTPSIKNLMAMVLYSEYGLRIGDNAFVYMLVGSCTRMSRLLRLDAEDPQPESRPLSPKELTTRESLRRLMWSCYILDSFVGAGVDGNLSWVANVPPIPLACSEKDFLYQTKSAPVYAEIDKWSFTFNPTSLGGNICRIVYMRTQILRHIRNYDIRDTSVVPPCDESSTFLRLLGLVANWYQQLPDFLVFNDINIYIHQEQHTLGTYFFLHLAYHACVFDLTRVTLPGYNFPLAAAFFQVPEEFTAKYRHEAWYHACCVSRLLASALECGTEALDDHFTSTAAFESTKIQVIYLTTMANNASRLYSEGVANINTNLRVLTVTHPYPDMPNVYLSALVPFLQRFGFSDIANYWQPFQNTVLLAPSQSAENNLEVVGPVETAFLNQIATFRLARREITDEEKKAGTRTPWSFSSAPPSPRPDRSGPAQAPAVELQASQFDESGLHMLALAGQSQSEAVAGDVLPMMVPSADATEVLSLDQEQYFRLAEEISDYMTWDVALASQFDFPMEDYFSTPGQME</sequence>
<evidence type="ECO:0000313" key="2">
    <source>
        <dbReference type="Proteomes" id="UP001148629"/>
    </source>
</evidence>
<dbReference type="EMBL" id="JANRMS010000128">
    <property type="protein sequence ID" value="KAJ3546038.1"/>
    <property type="molecule type" value="Genomic_DNA"/>
</dbReference>
<proteinExistence type="predicted"/>